<organism evidence="1 2">
    <name type="scientific">Rhodococcus chondri</name>
    <dbReference type="NCBI Taxonomy" id="3065941"/>
    <lineage>
        <taxon>Bacteria</taxon>
        <taxon>Bacillati</taxon>
        <taxon>Actinomycetota</taxon>
        <taxon>Actinomycetes</taxon>
        <taxon>Mycobacteriales</taxon>
        <taxon>Nocardiaceae</taxon>
        <taxon>Rhodococcus</taxon>
    </lineage>
</organism>
<evidence type="ECO:0008006" key="3">
    <source>
        <dbReference type="Google" id="ProtNLM"/>
    </source>
</evidence>
<protein>
    <recommendedName>
        <fullName evidence="3">Cyclase</fullName>
    </recommendedName>
</protein>
<dbReference type="Proteomes" id="UP001331936">
    <property type="component" value="Unassembled WGS sequence"/>
</dbReference>
<reference evidence="1 2" key="1">
    <citation type="submission" date="2023-08" db="EMBL/GenBank/DDBJ databases">
        <authorList>
            <person name="Girao M."/>
            <person name="Carvalho M.F."/>
        </authorList>
    </citation>
    <scope>NUCLEOTIDE SEQUENCE [LARGE SCALE GENOMIC DNA]</scope>
    <source>
        <strain evidence="1 2">CC-R104</strain>
    </source>
</reference>
<dbReference type="InterPro" id="IPR023393">
    <property type="entry name" value="START-like_dom_sf"/>
</dbReference>
<proteinExistence type="predicted"/>
<evidence type="ECO:0000313" key="1">
    <source>
        <dbReference type="EMBL" id="MEE2031179.1"/>
    </source>
</evidence>
<evidence type="ECO:0000313" key="2">
    <source>
        <dbReference type="Proteomes" id="UP001331936"/>
    </source>
</evidence>
<dbReference type="Gene3D" id="3.30.530.20">
    <property type="match status" value="1"/>
</dbReference>
<sequence length="168" mass="18443">MSVVDRAGHIVNDLVGSVLPAGARRHRPQTMTIARPRSEVERFWRDPESLSRVLGEFGEVRPNHPGGVEWVLDPDSEDPVVWRSDLVVESASIRFFGPGDDGSAPVTISFADAPGDLGTEVKIEFTGPVPEIMSRAMAFKALYRARALMQTGEIPTIRHNPSARESAR</sequence>
<accession>A0ABU7JMS8</accession>
<dbReference type="EMBL" id="JAUZMZ010000010">
    <property type="protein sequence ID" value="MEE2031179.1"/>
    <property type="molecule type" value="Genomic_DNA"/>
</dbReference>
<comment type="caution">
    <text evidence="1">The sequence shown here is derived from an EMBL/GenBank/DDBJ whole genome shotgun (WGS) entry which is preliminary data.</text>
</comment>
<keyword evidence="2" id="KW-1185">Reference proteome</keyword>
<dbReference type="SUPFAM" id="SSF55961">
    <property type="entry name" value="Bet v1-like"/>
    <property type="match status" value="1"/>
</dbReference>
<dbReference type="RefSeq" id="WP_330150609.1">
    <property type="nucleotide sequence ID" value="NZ_JAUZMZ010000010.1"/>
</dbReference>
<name>A0ABU7JMS8_9NOCA</name>
<gene>
    <name evidence="1" type="ORF">Q8814_03450</name>
</gene>